<evidence type="ECO:0000313" key="2">
    <source>
        <dbReference type="Proteomes" id="UP001049176"/>
    </source>
</evidence>
<dbReference type="Proteomes" id="UP001049176">
    <property type="component" value="Chromosome 7"/>
</dbReference>
<sequence>MEVFSGASKVKIGRGNFSNVGRDQVNDYSIHQTIVQTRDKRTKISRGLSELSEFTEIKRGDIYKNKDTCYSWQLCSNGKGNTEAAVYIAQIMIGGRLGESKYTVKTYCGRNATKEWRRDFSRCSKDWLREIPLFGYNKSSVPSLILCGELVPFAQMEPRMGSVGLFYIQLLRNSLGCTINELWMDPTQGRFCRGPIGPKCWDWPKRDFSVIVPSDVEFLKEDVITRYFASKQNDPALLYTLTYSCHYERLDGDIPATYVISGLTDSAIAFVENVRWESWEGCLDRRRRMRDGTRRFRLRDGRKIAVDSFSERTAWLAQALSVFHAHNISLDEAFSTTLVFPRLELTGTLQKSKHKRQRRQVSPPIYLIVLPSPYPLYHWSLDPAGQTPPLSPEMCKYFGLPFKLFLKVSPGQCSWPTKVYKLIHDYQIARNFDPKTSDFARSLGYPIFTVIPAENRFQEIVEEHPNMPTDSEPVPDSNLSYQNRAEDQSVEEEHSFLLELLFDNTEGATKETETVSRKGTKRSLGSTLLNPFIRGFRFLTCNSPDVTA</sequence>
<evidence type="ECO:0000313" key="1">
    <source>
        <dbReference type="EMBL" id="KAG7090029.1"/>
    </source>
</evidence>
<name>A0A9P7RUK4_9AGAR</name>
<comment type="caution">
    <text evidence="1">The sequence shown here is derived from an EMBL/GenBank/DDBJ whole genome shotgun (WGS) entry which is preliminary data.</text>
</comment>
<dbReference type="AlphaFoldDB" id="A0A9P7RUK4"/>
<protein>
    <submittedName>
        <fullName evidence="1">Uncharacterized protein</fullName>
    </submittedName>
</protein>
<dbReference type="GeneID" id="66080724"/>
<reference evidence="1" key="1">
    <citation type="journal article" date="2021" name="Genome Biol. Evol.">
        <title>The assembled and annotated genome of the fairy-ring fungus Marasmius oreades.</title>
        <authorList>
            <person name="Hiltunen M."/>
            <person name="Ament-Velasquez S.L."/>
            <person name="Johannesson H."/>
        </authorList>
    </citation>
    <scope>NUCLEOTIDE SEQUENCE</scope>
    <source>
        <strain evidence="1">03SP1</strain>
    </source>
</reference>
<dbReference type="EMBL" id="CM032187">
    <property type="protein sequence ID" value="KAG7090029.1"/>
    <property type="molecule type" value="Genomic_DNA"/>
</dbReference>
<accession>A0A9P7RUK4</accession>
<keyword evidence="2" id="KW-1185">Reference proteome</keyword>
<dbReference type="RefSeq" id="XP_043006499.1">
    <property type="nucleotide sequence ID" value="XM_043160793.1"/>
</dbReference>
<organism evidence="1 2">
    <name type="scientific">Marasmius oreades</name>
    <name type="common">fairy-ring Marasmius</name>
    <dbReference type="NCBI Taxonomy" id="181124"/>
    <lineage>
        <taxon>Eukaryota</taxon>
        <taxon>Fungi</taxon>
        <taxon>Dikarya</taxon>
        <taxon>Basidiomycota</taxon>
        <taxon>Agaricomycotina</taxon>
        <taxon>Agaricomycetes</taxon>
        <taxon>Agaricomycetidae</taxon>
        <taxon>Agaricales</taxon>
        <taxon>Marasmiineae</taxon>
        <taxon>Marasmiaceae</taxon>
        <taxon>Marasmius</taxon>
    </lineage>
</organism>
<proteinExistence type="predicted"/>
<gene>
    <name evidence="1" type="ORF">E1B28_011649</name>
</gene>